<accession>A0A085LNA7</accession>
<gene>
    <name evidence="1" type="ORF">M513_12682</name>
</gene>
<proteinExistence type="predicted"/>
<keyword evidence="2" id="KW-1185">Reference proteome</keyword>
<sequence length="125" mass="14225">MKLPSSQRIGCLIGFVIGKSGKQLFHNKAGPAPAVSKNGNFNVDFCEHGECSSFEHLWNASIAIQELWPPVLADSGKDPNKRSLFRRQRRSTRVSMIGYENMKPKRMQKLSFLMKTIWNQPTRAF</sequence>
<evidence type="ECO:0000313" key="1">
    <source>
        <dbReference type="EMBL" id="KFD46453.1"/>
    </source>
</evidence>
<dbReference type="Proteomes" id="UP000030764">
    <property type="component" value="Unassembled WGS sequence"/>
</dbReference>
<protein>
    <submittedName>
        <fullName evidence="1">Uncharacterized protein</fullName>
    </submittedName>
</protein>
<organism evidence="1 2">
    <name type="scientific">Trichuris suis</name>
    <name type="common">pig whipworm</name>
    <dbReference type="NCBI Taxonomy" id="68888"/>
    <lineage>
        <taxon>Eukaryota</taxon>
        <taxon>Metazoa</taxon>
        <taxon>Ecdysozoa</taxon>
        <taxon>Nematoda</taxon>
        <taxon>Enoplea</taxon>
        <taxon>Dorylaimia</taxon>
        <taxon>Trichinellida</taxon>
        <taxon>Trichuridae</taxon>
        <taxon>Trichuris</taxon>
    </lineage>
</organism>
<dbReference type="EMBL" id="KL363371">
    <property type="protein sequence ID" value="KFD46453.1"/>
    <property type="molecule type" value="Genomic_DNA"/>
</dbReference>
<dbReference type="AlphaFoldDB" id="A0A085LNA7"/>
<name>A0A085LNA7_9BILA</name>
<reference evidence="1 2" key="1">
    <citation type="journal article" date="2014" name="Nat. Genet.">
        <title>Genome and transcriptome of the porcine whipworm Trichuris suis.</title>
        <authorList>
            <person name="Jex A.R."/>
            <person name="Nejsum P."/>
            <person name="Schwarz E.M."/>
            <person name="Hu L."/>
            <person name="Young N.D."/>
            <person name="Hall R.S."/>
            <person name="Korhonen P.K."/>
            <person name="Liao S."/>
            <person name="Thamsborg S."/>
            <person name="Xia J."/>
            <person name="Xu P."/>
            <person name="Wang S."/>
            <person name="Scheerlinck J.P."/>
            <person name="Hofmann A."/>
            <person name="Sternberg P.W."/>
            <person name="Wang J."/>
            <person name="Gasser R.B."/>
        </authorList>
    </citation>
    <scope>NUCLEOTIDE SEQUENCE [LARGE SCALE GENOMIC DNA]</scope>
    <source>
        <strain evidence="1">DCEP-RM93M</strain>
    </source>
</reference>
<evidence type="ECO:0000313" key="2">
    <source>
        <dbReference type="Proteomes" id="UP000030764"/>
    </source>
</evidence>